<protein>
    <submittedName>
        <fullName evidence="2">Uncharacterized protein</fullName>
    </submittedName>
</protein>
<keyword evidence="1" id="KW-1185">Reference proteome</keyword>
<sequence length="101" mass="11611">MSRLNGGKSVVKKKSRRHNPFATMFCGEKRNTFGERRPATAEKEPSVRTYAMKTHSVCKEHWKQWVIHVQMRVAVTSSSSSHVNTPIYLAITQNEQQTFAF</sequence>
<proteinExistence type="predicted"/>
<dbReference type="AlphaFoldDB" id="A0A7I4Y3C7"/>
<name>A0A7I4Y3C7_HAECO</name>
<accession>A0A7I4Y3C7</accession>
<organism evidence="1 2">
    <name type="scientific">Haemonchus contortus</name>
    <name type="common">Barber pole worm</name>
    <dbReference type="NCBI Taxonomy" id="6289"/>
    <lineage>
        <taxon>Eukaryota</taxon>
        <taxon>Metazoa</taxon>
        <taxon>Ecdysozoa</taxon>
        <taxon>Nematoda</taxon>
        <taxon>Chromadorea</taxon>
        <taxon>Rhabditida</taxon>
        <taxon>Rhabditina</taxon>
        <taxon>Rhabditomorpha</taxon>
        <taxon>Strongyloidea</taxon>
        <taxon>Trichostrongylidae</taxon>
        <taxon>Haemonchus</taxon>
    </lineage>
</organism>
<evidence type="ECO:0000313" key="1">
    <source>
        <dbReference type="Proteomes" id="UP000025227"/>
    </source>
</evidence>
<reference evidence="2" key="1">
    <citation type="submission" date="2020-12" db="UniProtKB">
        <authorList>
            <consortium name="WormBaseParasite"/>
        </authorList>
    </citation>
    <scope>IDENTIFICATION</scope>
    <source>
        <strain evidence="2">MHco3</strain>
    </source>
</reference>
<dbReference type="Proteomes" id="UP000025227">
    <property type="component" value="Unplaced"/>
</dbReference>
<evidence type="ECO:0000313" key="2">
    <source>
        <dbReference type="WBParaSite" id="HCON_00038060-00001"/>
    </source>
</evidence>
<dbReference type="WBParaSite" id="HCON_00038060-00001">
    <property type="protein sequence ID" value="HCON_00038060-00001"/>
    <property type="gene ID" value="HCON_00038060"/>
</dbReference>